<name>A0A6G1HXJ8_9PEZI</name>
<evidence type="ECO:0000256" key="3">
    <source>
        <dbReference type="SAM" id="SignalP"/>
    </source>
</evidence>
<organism evidence="5 6">
    <name type="scientific">Trichodelitschia bisporula</name>
    <dbReference type="NCBI Taxonomy" id="703511"/>
    <lineage>
        <taxon>Eukaryota</taxon>
        <taxon>Fungi</taxon>
        <taxon>Dikarya</taxon>
        <taxon>Ascomycota</taxon>
        <taxon>Pezizomycotina</taxon>
        <taxon>Dothideomycetes</taxon>
        <taxon>Dothideomycetes incertae sedis</taxon>
        <taxon>Phaeotrichales</taxon>
        <taxon>Phaeotrichaceae</taxon>
        <taxon>Trichodelitschia</taxon>
    </lineage>
</organism>
<reference evidence="5" key="1">
    <citation type="journal article" date="2020" name="Stud. Mycol.">
        <title>101 Dothideomycetes genomes: a test case for predicting lifestyles and emergence of pathogens.</title>
        <authorList>
            <person name="Haridas S."/>
            <person name="Albert R."/>
            <person name="Binder M."/>
            <person name="Bloem J."/>
            <person name="Labutti K."/>
            <person name="Salamov A."/>
            <person name="Andreopoulos B."/>
            <person name="Baker S."/>
            <person name="Barry K."/>
            <person name="Bills G."/>
            <person name="Bluhm B."/>
            <person name="Cannon C."/>
            <person name="Castanera R."/>
            <person name="Culley D."/>
            <person name="Daum C."/>
            <person name="Ezra D."/>
            <person name="Gonzalez J."/>
            <person name="Henrissat B."/>
            <person name="Kuo A."/>
            <person name="Liang C."/>
            <person name="Lipzen A."/>
            <person name="Lutzoni F."/>
            <person name="Magnuson J."/>
            <person name="Mondo S."/>
            <person name="Nolan M."/>
            <person name="Ohm R."/>
            <person name="Pangilinan J."/>
            <person name="Park H.-J."/>
            <person name="Ramirez L."/>
            <person name="Alfaro M."/>
            <person name="Sun H."/>
            <person name="Tritt A."/>
            <person name="Yoshinaga Y."/>
            <person name="Zwiers L.-H."/>
            <person name="Turgeon B."/>
            <person name="Goodwin S."/>
            <person name="Spatafora J."/>
            <person name="Crous P."/>
            <person name="Grigoriev I."/>
        </authorList>
    </citation>
    <scope>NUCLEOTIDE SEQUENCE</scope>
    <source>
        <strain evidence="5">CBS 262.69</strain>
    </source>
</reference>
<dbReference type="SMART" id="SM00321">
    <property type="entry name" value="WSC"/>
    <property type="match status" value="1"/>
</dbReference>
<keyword evidence="3" id="KW-0732">Signal</keyword>
<feature type="compositionally biased region" description="Low complexity" evidence="1">
    <location>
        <begin position="278"/>
        <end position="291"/>
    </location>
</feature>
<evidence type="ECO:0000313" key="5">
    <source>
        <dbReference type="EMBL" id="KAF2400778.1"/>
    </source>
</evidence>
<feature type="chain" id="PRO_5026047039" description="WSC domain-containing protein" evidence="3">
    <location>
        <begin position="19"/>
        <end position="355"/>
    </location>
</feature>
<accession>A0A6G1HXJ8</accession>
<dbReference type="InterPro" id="IPR002889">
    <property type="entry name" value="WSC_carb-bd"/>
</dbReference>
<dbReference type="Pfam" id="PF01822">
    <property type="entry name" value="WSC"/>
    <property type="match status" value="1"/>
</dbReference>
<evidence type="ECO:0000256" key="1">
    <source>
        <dbReference type="SAM" id="MobiDB-lite"/>
    </source>
</evidence>
<dbReference type="Proteomes" id="UP000799640">
    <property type="component" value="Unassembled WGS sequence"/>
</dbReference>
<dbReference type="EMBL" id="ML996694">
    <property type="protein sequence ID" value="KAF2400778.1"/>
    <property type="molecule type" value="Genomic_DNA"/>
</dbReference>
<feature type="domain" description="WSC" evidence="4">
    <location>
        <begin position="18"/>
        <end position="105"/>
    </location>
</feature>
<sequence length="355" mass="37236">MLAALLFVIFSLPSFALALTQAYCSSQNTASGSAVLSTFQSNGLCHDKCQNDGWALAVVQDKSCWCSNYIPADQHPITSCDLSCPGFPAENCGSVDNGLFGYIALSKSPSGTRGVAGSTQKVAYGFSGVRTQTVIDAVEVDQTITSDDAATQAPSSSQAPKAPSGTTPVVSVQVITVSGSAVTQTVTSTPSSGQALQKTHSSKPATGIIVAATIGSILGLLALAVLVFFLRRMRKRAQQTGGGYESSSGGLMNRNTSVHSKSGLLASASSVPRLTVRGVDSSPSSGSPVDPMAERRHSRPMFFDSRLDPNALLAHDNGSRTSVRTIEDSRDYTRPLKITIDRVCFVYTFSVFMGL</sequence>
<protein>
    <recommendedName>
        <fullName evidence="4">WSC domain-containing protein</fullName>
    </recommendedName>
</protein>
<feature type="transmembrane region" description="Helical" evidence="2">
    <location>
        <begin position="208"/>
        <end position="230"/>
    </location>
</feature>
<feature type="compositionally biased region" description="Low complexity" evidence="1">
    <location>
        <begin position="146"/>
        <end position="164"/>
    </location>
</feature>
<dbReference type="OrthoDB" id="2537459at2759"/>
<keyword evidence="6" id="KW-1185">Reference proteome</keyword>
<evidence type="ECO:0000259" key="4">
    <source>
        <dbReference type="PROSITE" id="PS51212"/>
    </source>
</evidence>
<feature type="region of interest" description="Disordered" evidence="1">
    <location>
        <begin position="276"/>
        <end position="295"/>
    </location>
</feature>
<keyword evidence="2" id="KW-0472">Membrane</keyword>
<feature type="signal peptide" evidence="3">
    <location>
        <begin position="1"/>
        <end position="18"/>
    </location>
</feature>
<evidence type="ECO:0000313" key="6">
    <source>
        <dbReference type="Proteomes" id="UP000799640"/>
    </source>
</evidence>
<keyword evidence="2" id="KW-1133">Transmembrane helix</keyword>
<dbReference type="PROSITE" id="PS51212">
    <property type="entry name" value="WSC"/>
    <property type="match status" value="1"/>
</dbReference>
<feature type="region of interest" description="Disordered" evidence="1">
    <location>
        <begin position="146"/>
        <end position="166"/>
    </location>
</feature>
<gene>
    <name evidence="5" type="ORF">EJ06DRAFT_521476</name>
</gene>
<evidence type="ECO:0000256" key="2">
    <source>
        <dbReference type="SAM" id="Phobius"/>
    </source>
</evidence>
<proteinExistence type="predicted"/>
<keyword evidence="2" id="KW-0812">Transmembrane</keyword>
<dbReference type="AlphaFoldDB" id="A0A6G1HXJ8"/>